<dbReference type="SMART" id="SM00919">
    <property type="entry name" value="Malic_M"/>
    <property type="match status" value="1"/>
</dbReference>
<evidence type="ECO:0000313" key="9">
    <source>
        <dbReference type="Proteomes" id="UP000434036"/>
    </source>
</evidence>
<dbReference type="GO" id="GO:0004470">
    <property type="term" value="F:malic enzyme activity"/>
    <property type="evidence" value="ECO:0007669"/>
    <property type="project" value="InterPro"/>
</dbReference>
<reference evidence="8 9" key="1">
    <citation type="submission" date="2019-12" db="EMBL/GenBank/DDBJ databases">
        <authorList>
            <person name="Yang R."/>
        </authorList>
    </citation>
    <scope>NUCLEOTIDE SEQUENCE [LARGE SCALE GENOMIC DNA]</scope>
    <source>
        <strain evidence="8 9">DONG20-135</strain>
    </source>
</reference>
<dbReference type="Gene3D" id="3.40.50.10380">
    <property type="entry name" value="Malic enzyme, N-terminal domain"/>
    <property type="match status" value="1"/>
</dbReference>
<evidence type="ECO:0000259" key="7">
    <source>
        <dbReference type="SMART" id="SM01274"/>
    </source>
</evidence>
<dbReference type="FunFam" id="3.40.50.10380:FF:000003">
    <property type="entry name" value="NADP-dependent malic enzyme"/>
    <property type="match status" value="1"/>
</dbReference>
<evidence type="ECO:0000259" key="6">
    <source>
        <dbReference type="SMART" id="SM00919"/>
    </source>
</evidence>
<keyword evidence="9" id="KW-1185">Reference proteome</keyword>
<dbReference type="AlphaFoldDB" id="A0A6N8U9M6"/>
<dbReference type="Gene3D" id="3.40.50.720">
    <property type="entry name" value="NAD(P)-binding Rossmann-like Domain"/>
    <property type="match status" value="1"/>
</dbReference>
<protein>
    <submittedName>
        <fullName evidence="8">NAD-dependent malic enzyme</fullName>
    </submittedName>
</protein>
<feature type="binding site" evidence="5">
    <location>
        <position position="160"/>
    </location>
    <ligand>
        <name>a divalent metal cation</name>
        <dbReference type="ChEBI" id="CHEBI:60240"/>
    </ligand>
</feature>
<evidence type="ECO:0000256" key="3">
    <source>
        <dbReference type="PIRSR" id="PIRSR000106-1"/>
    </source>
</evidence>
<dbReference type="SUPFAM" id="SSF53223">
    <property type="entry name" value="Aminoacid dehydrogenase-like, N-terminal domain"/>
    <property type="match status" value="1"/>
</dbReference>
<proteinExistence type="inferred from homology"/>
<dbReference type="InterPro" id="IPR012302">
    <property type="entry name" value="Malic_NAD-bd"/>
</dbReference>
<feature type="active site" description="Proton donor" evidence="3">
    <location>
        <position position="37"/>
    </location>
</feature>
<keyword evidence="5" id="KW-0479">Metal-binding</keyword>
<dbReference type="SMART" id="SM01274">
    <property type="entry name" value="malic"/>
    <property type="match status" value="1"/>
</dbReference>
<dbReference type="InterPro" id="IPR046346">
    <property type="entry name" value="Aminoacid_DH-like_N_sf"/>
</dbReference>
<gene>
    <name evidence="8" type="ORF">GSF08_01085</name>
</gene>
<feature type="domain" description="Malic enzyme NAD-binding" evidence="6">
    <location>
        <begin position="161"/>
        <end position="386"/>
    </location>
</feature>
<reference evidence="8 9" key="2">
    <citation type="submission" date="2020-01" db="EMBL/GenBank/DDBJ databases">
        <title>Clostridiaceae sp. nov. isolated from the gut of human by culturomics.</title>
        <authorList>
            <person name="Chang Y."/>
        </authorList>
    </citation>
    <scope>NUCLEOTIDE SEQUENCE [LARGE SCALE GENOMIC DNA]</scope>
    <source>
        <strain evidence="8 9">DONG20-135</strain>
    </source>
</reference>
<comment type="cofactor">
    <cofactor evidence="5">
        <name>Mg(2+)</name>
        <dbReference type="ChEBI" id="CHEBI:18420"/>
    </cofactor>
    <cofactor evidence="5">
        <name>Mn(2+)</name>
        <dbReference type="ChEBI" id="CHEBI:29035"/>
    </cofactor>
    <text evidence="5">Divalent metal cations. Prefers magnesium or manganese.</text>
</comment>
<name>A0A6N8U9M6_9FIRM</name>
<dbReference type="PANTHER" id="PTHR43237:SF4">
    <property type="entry name" value="NADP-DEPENDENT MALIC ENZYME"/>
    <property type="match status" value="1"/>
</dbReference>
<dbReference type="InterPro" id="IPR037062">
    <property type="entry name" value="Malic_N_dom_sf"/>
</dbReference>
<accession>A0A6N8U9M6</accession>
<dbReference type="InterPro" id="IPR051674">
    <property type="entry name" value="Malate_Decarboxylase"/>
</dbReference>
<dbReference type="Proteomes" id="UP000434036">
    <property type="component" value="Unassembled WGS sequence"/>
</dbReference>
<dbReference type="CDD" id="cd05311">
    <property type="entry name" value="NAD_bind_2_malic_enz"/>
    <property type="match status" value="1"/>
</dbReference>
<evidence type="ECO:0000256" key="2">
    <source>
        <dbReference type="ARBA" id="ARBA00023002"/>
    </source>
</evidence>
<dbReference type="Pfam" id="PF00390">
    <property type="entry name" value="malic"/>
    <property type="match status" value="1"/>
</dbReference>
<dbReference type="InterPro" id="IPR045213">
    <property type="entry name" value="Malic_NAD-bd_bact_type"/>
</dbReference>
<evidence type="ECO:0000256" key="5">
    <source>
        <dbReference type="PIRSR" id="PIRSR000106-3"/>
    </source>
</evidence>
<organism evidence="8 9">
    <name type="scientific">Copranaerobaculum intestinale</name>
    <dbReference type="NCBI Taxonomy" id="2692629"/>
    <lineage>
        <taxon>Bacteria</taxon>
        <taxon>Bacillati</taxon>
        <taxon>Bacillota</taxon>
        <taxon>Erysipelotrichia</taxon>
        <taxon>Erysipelotrichales</taxon>
        <taxon>Erysipelotrichaceae</taxon>
        <taxon>Copranaerobaculum</taxon>
    </lineage>
</organism>
<comment type="caution">
    <text evidence="8">The sequence shown here is derived from an EMBL/GenBank/DDBJ whole genome shotgun (WGS) entry which is preliminary data.</text>
</comment>
<feature type="binding site" evidence="5">
    <location>
        <position position="135"/>
    </location>
    <ligand>
        <name>a divalent metal cation</name>
        <dbReference type="ChEBI" id="CHEBI:60240"/>
    </ligand>
</feature>
<feature type="active site" description="Proton acceptor" evidence="3">
    <location>
        <position position="92"/>
    </location>
</feature>
<feature type="binding site" evidence="4">
    <location>
        <position position="318"/>
    </location>
    <ligand>
        <name>(S)-malate</name>
        <dbReference type="ChEBI" id="CHEBI:15589"/>
    </ligand>
</feature>
<feature type="domain" description="Malic enzyme N-terminal" evidence="7">
    <location>
        <begin position="16"/>
        <end position="149"/>
    </location>
</feature>
<keyword evidence="2" id="KW-0560">Oxidoreductase</keyword>
<sequence>MSSVYEESLALHKLHKGKLEIHSKVAVERMEDLALAYSPGVAQPCREIVDDEENAYVYTNKGNTIAIVTDGSAVLGLGDIGAKAALPVMEGKAVLFKRFADIDAIPLCIDVHDAEGIITLVKALEPTFAGILMEDISAPKCVAIERTLKAEMNIPVFHDDQHGTAIITIAAIANMLRLTGKKKEDLRVVTCGVGAAGSSIIKMMHDFGIRHIEAFSSKGQMHQEKKAQYDFLKQELLQYVDQDGLRFDTMADAMVGADVFIGVSAPGLVNKDMVASMNEKSCVLAMANPTPEIMPEDALAAGAYIVGTGRSDYPNQVNNVLAFPGLFRGVLDVKATKITEGMKMAAAMALADLISDEELDPEHIIPTVFDPRVAPAVAKAVAACAKKEGNVR</sequence>
<evidence type="ECO:0000256" key="4">
    <source>
        <dbReference type="PIRSR" id="PIRSR000106-2"/>
    </source>
</evidence>
<dbReference type="RefSeq" id="WP_160624028.1">
    <property type="nucleotide sequence ID" value="NZ_WUUQ01000001.1"/>
</dbReference>
<dbReference type="GO" id="GO:0046872">
    <property type="term" value="F:metal ion binding"/>
    <property type="evidence" value="ECO:0007669"/>
    <property type="project" value="UniProtKB-KW"/>
</dbReference>
<dbReference type="InterPro" id="IPR012301">
    <property type="entry name" value="Malic_N_dom"/>
</dbReference>
<dbReference type="SUPFAM" id="SSF51735">
    <property type="entry name" value="NAD(P)-binding Rossmann-fold domains"/>
    <property type="match status" value="1"/>
</dbReference>
<feature type="binding site" evidence="4">
    <location>
        <position position="288"/>
    </location>
    <ligand>
        <name>(S)-malate</name>
        <dbReference type="ChEBI" id="CHEBI:15589"/>
    </ligand>
</feature>
<dbReference type="Pfam" id="PF03949">
    <property type="entry name" value="Malic_M"/>
    <property type="match status" value="1"/>
</dbReference>
<dbReference type="PANTHER" id="PTHR43237">
    <property type="entry name" value="NADP-DEPENDENT MALIC ENZYME"/>
    <property type="match status" value="1"/>
</dbReference>
<dbReference type="GO" id="GO:0051287">
    <property type="term" value="F:NAD binding"/>
    <property type="evidence" value="ECO:0007669"/>
    <property type="project" value="InterPro"/>
</dbReference>
<evidence type="ECO:0000256" key="1">
    <source>
        <dbReference type="ARBA" id="ARBA00008785"/>
    </source>
</evidence>
<dbReference type="PIRSF" id="PIRSF000106">
    <property type="entry name" value="ME"/>
    <property type="match status" value="1"/>
</dbReference>
<dbReference type="InterPro" id="IPR036291">
    <property type="entry name" value="NAD(P)-bd_dom_sf"/>
</dbReference>
<dbReference type="GO" id="GO:0016616">
    <property type="term" value="F:oxidoreductase activity, acting on the CH-OH group of donors, NAD or NADP as acceptor"/>
    <property type="evidence" value="ECO:0007669"/>
    <property type="project" value="InterPro"/>
</dbReference>
<evidence type="ECO:0000313" key="8">
    <source>
        <dbReference type="EMBL" id="MXQ72537.1"/>
    </source>
</evidence>
<dbReference type="EMBL" id="WUUQ01000001">
    <property type="protein sequence ID" value="MXQ72537.1"/>
    <property type="molecule type" value="Genomic_DNA"/>
</dbReference>
<feature type="binding site" evidence="5">
    <location>
        <position position="134"/>
    </location>
    <ligand>
        <name>a divalent metal cation</name>
        <dbReference type="ChEBI" id="CHEBI:60240"/>
    </ligand>
</feature>
<dbReference type="InterPro" id="IPR001891">
    <property type="entry name" value="Malic_OxRdtase"/>
</dbReference>
<comment type="similarity">
    <text evidence="1">Belongs to the malic enzymes family.</text>
</comment>